<dbReference type="InterPro" id="IPR036568">
    <property type="entry name" value="GGCT-like_sf"/>
</dbReference>
<dbReference type="OrthoDB" id="12041at10239"/>
<dbReference type="InterPro" id="IPR013024">
    <property type="entry name" value="GGCT-like"/>
</dbReference>
<dbReference type="InterPro" id="IPR009288">
    <property type="entry name" value="AIG2-like_dom"/>
</dbReference>
<keyword evidence="2" id="KW-0808">Transferase</keyword>
<dbReference type="Proteomes" id="UP000013564">
    <property type="component" value="Segment"/>
</dbReference>
<dbReference type="GeneID" id="16207392"/>
<dbReference type="Gene3D" id="3.10.490.10">
    <property type="entry name" value="Gamma-glutamyl cyclotransferase-like"/>
    <property type="match status" value="1"/>
</dbReference>
<evidence type="ECO:0000259" key="1">
    <source>
        <dbReference type="Pfam" id="PF06094"/>
    </source>
</evidence>
<dbReference type="SUPFAM" id="SSF110857">
    <property type="entry name" value="Gamma-glutamyl cyclotransferase-like"/>
    <property type="match status" value="1"/>
</dbReference>
<proteinExistence type="predicted"/>
<dbReference type="RefSeq" id="YP_008051078.1">
    <property type="nucleotide sequence ID" value="NC_021300.1"/>
</dbReference>
<accession>R4JE05</accession>
<evidence type="ECO:0000313" key="2">
    <source>
        <dbReference type="EMBL" id="AGK87022.1"/>
    </source>
</evidence>
<feature type="domain" description="Gamma-glutamylcyclotransferase AIG2-like" evidence="1">
    <location>
        <begin position="12"/>
        <end position="127"/>
    </location>
</feature>
<dbReference type="GO" id="GO:0016740">
    <property type="term" value="F:transferase activity"/>
    <property type="evidence" value="ECO:0007669"/>
    <property type="project" value="UniProtKB-KW"/>
</dbReference>
<reference evidence="2 3" key="1">
    <citation type="journal article" date="2013" name="J. Virol.">
        <title>Morphology, Physiological Characteristics, and Complete Sequence of Marine Bacteriophage RIO-1 Infecting Pseudoalteromonas marina.</title>
        <authorList>
            <person name="Hardies S.C."/>
            <person name="Hwang Y.J."/>
            <person name="Hwang C.Y."/>
            <person name="Jang G.I."/>
            <person name="Cho B.C."/>
        </authorList>
    </citation>
    <scope>NUCLEOTIDE SEQUENCE [LARGE SCALE GENOMIC DNA]</scope>
</reference>
<dbReference type="Pfam" id="PF06094">
    <property type="entry name" value="GGACT"/>
    <property type="match status" value="1"/>
</dbReference>
<dbReference type="CDD" id="cd06661">
    <property type="entry name" value="GGCT_like"/>
    <property type="match status" value="1"/>
</dbReference>
<dbReference type="EMBL" id="KC751414">
    <property type="protein sequence ID" value="AGK87022.1"/>
    <property type="molecule type" value="Genomic_DNA"/>
</dbReference>
<protein>
    <submittedName>
        <fullName evidence="2">Gamma-glutamyl cyclotransferase</fullName>
    </submittedName>
</protein>
<sequence>MDLSQQLVNKTVAVYGTLRKGCGNHHILQGLDFQRDVIQGFKMYDLGGFPYVVHTGDHNDSISVELYEVPDYDTARRLDSLEGYHHTQGFTGFYNRIKVRTALNKEVYLYVFPNHEGEDEIESGDWVYHTDQRGWL</sequence>
<organism evidence="2 3">
    <name type="scientific">Pseudoalteromonas phage RIO-1</name>
    <dbReference type="NCBI Taxonomy" id="1316739"/>
    <lineage>
        <taxon>Viruses</taxon>
        <taxon>Duplodnaviria</taxon>
        <taxon>Heunggongvirae</taxon>
        <taxon>Uroviricota</taxon>
        <taxon>Caudoviricetes</taxon>
        <taxon>Zobellviridae</taxon>
        <taxon>Melvirus</taxon>
        <taxon>Melvirus orientalis</taxon>
    </lineage>
</organism>
<keyword evidence="3" id="KW-1185">Reference proteome</keyword>
<gene>
    <name evidence="2" type="ORF">RIO-1_8</name>
</gene>
<evidence type="ECO:0000313" key="3">
    <source>
        <dbReference type="Proteomes" id="UP000013564"/>
    </source>
</evidence>
<name>R4JE05_9CAUD</name>
<dbReference type="KEGG" id="vg:16207392"/>